<comment type="pathway">
    <text evidence="2">Alkene biosynthesis; ethylene biosynthesis via 2-oxoglutarate.</text>
</comment>
<keyword evidence="6" id="KW-0266">Ethylene biosynthesis</keyword>
<evidence type="ECO:0000256" key="1">
    <source>
        <dbReference type="ARBA" id="ARBA00001954"/>
    </source>
</evidence>
<evidence type="ECO:0000256" key="9">
    <source>
        <dbReference type="ARBA" id="ARBA00047725"/>
    </source>
</evidence>
<evidence type="ECO:0000256" key="11">
    <source>
        <dbReference type="RuleBase" id="RU003682"/>
    </source>
</evidence>
<comment type="caution">
    <text evidence="13">The sequence shown here is derived from an EMBL/GenBank/DDBJ whole genome shotgun (WGS) entry which is preliminary data.</text>
</comment>
<dbReference type="Pfam" id="PF14226">
    <property type="entry name" value="DIOX_N"/>
    <property type="match status" value="1"/>
</dbReference>
<proteinExistence type="inferred from homology"/>
<keyword evidence="14" id="KW-1185">Reference proteome</keyword>
<organism evidence="13 14">
    <name type="scientific">Caldimonas thermodepolymerans</name>
    <dbReference type="NCBI Taxonomy" id="215580"/>
    <lineage>
        <taxon>Bacteria</taxon>
        <taxon>Pseudomonadati</taxon>
        <taxon>Pseudomonadota</taxon>
        <taxon>Betaproteobacteria</taxon>
        <taxon>Burkholderiales</taxon>
        <taxon>Sphaerotilaceae</taxon>
        <taxon>Caldimonas</taxon>
    </lineage>
</organism>
<dbReference type="PROSITE" id="PS51471">
    <property type="entry name" value="FE2OG_OXY"/>
    <property type="match status" value="1"/>
</dbReference>
<evidence type="ECO:0000256" key="5">
    <source>
        <dbReference type="ARBA" id="ARBA00019045"/>
    </source>
</evidence>
<reference evidence="13 14" key="1">
    <citation type="submission" date="2018-02" db="EMBL/GenBank/DDBJ databases">
        <title>Reclassifiation of [Polyangium] brachysporum DSM 7029 as Guopingzhaonella breviflexa gen. nov., sp. nov., a member of the family Comamonadaceae.</title>
        <authorList>
            <person name="Tang B."/>
        </authorList>
    </citation>
    <scope>NUCLEOTIDE SEQUENCE [LARGE SCALE GENOMIC DNA]</scope>
    <source>
        <strain evidence="13 14">DSM 15344</strain>
    </source>
</reference>
<comment type="catalytic activity">
    <reaction evidence="10">
        <text>L-arginine + 2-oxoglutarate + O2 = guanidine + L-glutamate 5-semialdehyde + succinate + CO2</text>
        <dbReference type="Rhea" id="RHEA:31535"/>
        <dbReference type="ChEBI" id="CHEBI:15379"/>
        <dbReference type="ChEBI" id="CHEBI:16526"/>
        <dbReference type="ChEBI" id="CHEBI:16810"/>
        <dbReference type="ChEBI" id="CHEBI:30031"/>
        <dbReference type="ChEBI" id="CHEBI:30087"/>
        <dbReference type="ChEBI" id="CHEBI:32682"/>
        <dbReference type="ChEBI" id="CHEBI:58066"/>
        <dbReference type="EC" id="1.14.20.7"/>
    </reaction>
</comment>
<dbReference type="EMBL" id="PSNY01000008">
    <property type="protein sequence ID" value="PPE69922.1"/>
    <property type="molecule type" value="Genomic_DNA"/>
</dbReference>
<accession>A0A2S5T4P5</accession>
<dbReference type="PRINTS" id="PR00682">
    <property type="entry name" value="IPNSYNTHASE"/>
</dbReference>
<dbReference type="InterPro" id="IPR050231">
    <property type="entry name" value="Iron_ascorbate_oxido_reductase"/>
</dbReference>
<dbReference type="InterPro" id="IPR026992">
    <property type="entry name" value="DIOX_N"/>
</dbReference>
<comment type="cofactor">
    <cofactor evidence="1">
        <name>Fe(2+)</name>
        <dbReference type="ChEBI" id="CHEBI:29033"/>
    </cofactor>
</comment>
<dbReference type="AlphaFoldDB" id="A0A2S5T4P5"/>
<dbReference type="InterPro" id="IPR005123">
    <property type="entry name" value="Oxoglu/Fe-dep_dioxygenase_dom"/>
</dbReference>
<dbReference type="GO" id="GO:0009693">
    <property type="term" value="P:ethylene biosynthetic process"/>
    <property type="evidence" value="ECO:0007669"/>
    <property type="project" value="UniProtKB-KW"/>
</dbReference>
<evidence type="ECO:0000256" key="6">
    <source>
        <dbReference type="ARBA" id="ARBA00022666"/>
    </source>
</evidence>
<evidence type="ECO:0000259" key="12">
    <source>
        <dbReference type="PROSITE" id="PS51471"/>
    </source>
</evidence>
<evidence type="ECO:0000256" key="2">
    <source>
        <dbReference type="ARBA" id="ARBA00004767"/>
    </source>
</evidence>
<sequence length="351" mass="38497">MCIILTTDCAQSAKEIMHTPPHAALDHVPVVDIAPFLHGTPAQRQAVAGEVDRINREIGFLVVTGHGLDLALLDRWFEVSREFFAAPAEVKQAVLAAPGTHHGYHAMAASGLAAKEGETAPPDLREYFMVGHLDGERLATTPSAARFHRANRWPSQPAGFAAVAPAYYRAMEALGATLMRLFAMALGLPEHWFDDKIDRHFSVLSTIHYPAQKVEPLPGQLRAGAHTDYGSLTILAPSDAPGGLQVRSLTGEWMDVPYLRDGFVINIGDMMQRWTNDRWRSNFHRVVNPPPGSPLRPRQSIAYFLHPNDDAQIACIPTCVGRDGPLFEPIQAGDYMWEKEHAIAAAQPVAA</sequence>
<comment type="similarity">
    <text evidence="11">Belongs to the iron/ascorbate-dependent oxidoreductase family.</text>
</comment>
<evidence type="ECO:0000256" key="3">
    <source>
        <dbReference type="ARBA" id="ARBA00012293"/>
    </source>
</evidence>
<comment type="catalytic activity">
    <reaction evidence="9">
        <text>2-oxoglutarate + O2 + 2 H(+) = ethene + 3 CO2 + H2O</text>
        <dbReference type="Rhea" id="RHEA:31523"/>
        <dbReference type="ChEBI" id="CHEBI:15377"/>
        <dbReference type="ChEBI" id="CHEBI:15378"/>
        <dbReference type="ChEBI" id="CHEBI:15379"/>
        <dbReference type="ChEBI" id="CHEBI:16526"/>
        <dbReference type="ChEBI" id="CHEBI:16810"/>
        <dbReference type="ChEBI" id="CHEBI:18153"/>
        <dbReference type="EC" id="1.13.12.19"/>
    </reaction>
</comment>
<dbReference type="EC" id="1.13.12.19" evidence="4"/>
<evidence type="ECO:0000256" key="8">
    <source>
        <dbReference type="ARBA" id="ARBA00031282"/>
    </source>
</evidence>
<dbReference type="InterPro" id="IPR027443">
    <property type="entry name" value="IPNS-like_sf"/>
</dbReference>
<evidence type="ECO:0000256" key="4">
    <source>
        <dbReference type="ARBA" id="ARBA00012531"/>
    </source>
</evidence>
<dbReference type="EC" id="1.14.20.7" evidence="3"/>
<feature type="domain" description="Fe2OG dioxygenase" evidence="12">
    <location>
        <begin position="199"/>
        <end position="307"/>
    </location>
</feature>
<dbReference type="InterPro" id="IPR044861">
    <property type="entry name" value="IPNS-like_FE2OG_OXY"/>
</dbReference>
<evidence type="ECO:0000256" key="10">
    <source>
        <dbReference type="ARBA" id="ARBA00049359"/>
    </source>
</evidence>
<keyword evidence="11" id="KW-0479">Metal-binding</keyword>
<dbReference type="PANTHER" id="PTHR47990">
    <property type="entry name" value="2-OXOGLUTARATE (2OG) AND FE(II)-DEPENDENT OXYGENASE SUPERFAMILY PROTEIN-RELATED"/>
    <property type="match status" value="1"/>
</dbReference>
<name>A0A2S5T4P5_9BURK</name>
<keyword evidence="11" id="KW-0560">Oxidoreductase</keyword>
<gene>
    <name evidence="13" type="ORF">C1702_08610</name>
</gene>
<dbReference type="SUPFAM" id="SSF51197">
    <property type="entry name" value="Clavaminate synthase-like"/>
    <property type="match status" value="1"/>
</dbReference>
<protein>
    <recommendedName>
        <fullName evidence="5">2-oxoglutarate-dependent ethylene/succinate-forming enzyme</fullName>
        <ecNumber evidence="4">1.13.12.19</ecNumber>
        <ecNumber evidence="3">1.14.20.7</ecNumber>
    </recommendedName>
    <alternativeName>
        <fullName evidence="7">2-oxoglutarate dioxygenase (ethylene-forming)</fullName>
    </alternativeName>
    <alternativeName>
        <fullName evidence="8">2-oxoglutarate/L-arginine monooxygenase/decarboxylase (succinate-forming)</fullName>
    </alternativeName>
</protein>
<evidence type="ECO:0000256" key="7">
    <source>
        <dbReference type="ARBA" id="ARBA00031011"/>
    </source>
</evidence>
<evidence type="ECO:0000313" key="14">
    <source>
        <dbReference type="Proteomes" id="UP000239406"/>
    </source>
</evidence>
<dbReference type="Gene3D" id="2.60.120.330">
    <property type="entry name" value="B-lactam Antibiotic, Isopenicillin N Synthase, Chain"/>
    <property type="match status" value="1"/>
</dbReference>
<keyword evidence="11" id="KW-0408">Iron</keyword>
<dbReference type="GO" id="GO:0046872">
    <property type="term" value="F:metal ion binding"/>
    <property type="evidence" value="ECO:0007669"/>
    <property type="project" value="UniProtKB-KW"/>
</dbReference>
<dbReference type="Pfam" id="PF03171">
    <property type="entry name" value="2OG-FeII_Oxy"/>
    <property type="match status" value="1"/>
</dbReference>
<dbReference type="GO" id="GO:0102276">
    <property type="term" value="F:2-oxoglutarate oxygenase/decarboxylase (ethylene-forming) activity"/>
    <property type="evidence" value="ECO:0007669"/>
    <property type="project" value="UniProtKB-EC"/>
</dbReference>
<evidence type="ECO:0000313" key="13">
    <source>
        <dbReference type="EMBL" id="PPE69922.1"/>
    </source>
</evidence>
<dbReference type="Proteomes" id="UP000239406">
    <property type="component" value="Unassembled WGS sequence"/>
</dbReference>